<dbReference type="Proteomes" id="UP000011083">
    <property type="component" value="Unassembled WGS sequence"/>
</dbReference>
<feature type="compositionally biased region" description="Basic residues" evidence="7">
    <location>
        <begin position="111"/>
        <end position="120"/>
    </location>
</feature>
<comment type="subcellular location">
    <subcellularLocation>
        <location evidence="1 6">Nucleus</location>
    </subcellularLocation>
</comment>
<sequence length="169" mass="18369">MSRAAAVAAAAAVMQQQGYSSAEALQYAYQTASDGGSVIQYPFGMGLGSLQLAQMGSLLQAGQQYALLSGAEDAVYVNQKQFHRILKRRQARMKLEAKFKIMPRKEWLHDSRHKHAKNRQRGPGGRFLSKAERDKLGMDDDYDGEGYGDEGGSSSPPNPTSPAPSNFVG</sequence>
<gene>
    <name evidence="8" type="ORF">ACA1_270660</name>
</gene>
<keyword evidence="9" id="KW-1185">Reference proteome</keyword>
<dbReference type="STRING" id="1257118.L8H548"/>
<dbReference type="GeneID" id="14920359"/>
<evidence type="ECO:0000256" key="2">
    <source>
        <dbReference type="ARBA" id="ARBA00023015"/>
    </source>
</evidence>
<comment type="similarity">
    <text evidence="6">Belongs to the NFYA/HAP2 subunit family.</text>
</comment>
<comment type="subunit">
    <text evidence="6">Heterotrimer.</text>
</comment>
<feature type="compositionally biased region" description="Acidic residues" evidence="7">
    <location>
        <begin position="139"/>
        <end position="148"/>
    </location>
</feature>
<dbReference type="PRINTS" id="PR00616">
    <property type="entry name" value="CCAATSUBUNTB"/>
</dbReference>
<keyword evidence="2 6" id="KW-0805">Transcription regulation</keyword>
<evidence type="ECO:0000256" key="5">
    <source>
        <dbReference type="ARBA" id="ARBA00023242"/>
    </source>
</evidence>
<dbReference type="PROSITE" id="PS51152">
    <property type="entry name" value="NFYA_HAP2_2"/>
    <property type="match status" value="1"/>
</dbReference>
<dbReference type="OrthoDB" id="26901at2759"/>
<dbReference type="Pfam" id="PF02045">
    <property type="entry name" value="CBFB_NFYA"/>
    <property type="match status" value="1"/>
</dbReference>
<dbReference type="KEGG" id="acan:ACA1_270660"/>
<dbReference type="GO" id="GO:0003700">
    <property type="term" value="F:DNA-binding transcription factor activity"/>
    <property type="evidence" value="ECO:0007669"/>
    <property type="project" value="UniProtKB-UniRule"/>
</dbReference>
<dbReference type="InterPro" id="IPR001289">
    <property type="entry name" value="NFYA"/>
</dbReference>
<organism evidence="8 9">
    <name type="scientific">Acanthamoeba castellanii (strain ATCC 30010 / Neff)</name>
    <dbReference type="NCBI Taxonomy" id="1257118"/>
    <lineage>
        <taxon>Eukaryota</taxon>
        <taxon>Amoebozoa</taxon>
        <taxon>Discosea</taxon>
        <taxon>Longamoebia</taxon>
        <taxon>Centramoebida</taxon>
        <taxon>Acanthamoebidae</taxon>
        <taxon>Acanthamoeba</taxon>
    </lineage>
</organism>
<dbReference type="Gene3D" id="6.10.250.2430">
    <property type="match status" value="1"/>
</dbReference>
<dbReference type="PANTHER" id="PTHR12632">
    <property type="entry name" value="TRANSCRIPTION FACTOR NF-Y ALPHA-RELATED"/>
    <property type="match status" value="1"/>
</dbReference>
<feature type="compositionally biased region" description="Basic and acidic residues" evidence="7">
    <location>
        <begin position="129"/>
        <end position="138"/>
    </location>
</feature>
<dbReference type="VEuPathDB" id="AmoebaDB:ACA1_270660"/>
<evidence type="ECO:0000256" key="3">
    <source>
        <dbReference type="ARBA" id="ARBA00023125"/>
    </source>
</evidence>
<name>L8H548_ACACF</name>
<evidence type="ECO:0000256" key="6">
    <source>
        <dbReference type="RuleBase" id="RU367155"/>
    </source>
</evidence>
<dbReference type="GO" id="GO:0003677">
    <property type="term" value="F:DNA binding"/>
    <property type="evidence" value="ECO:0007669"/>
    <property type="project" value="UniProtKB-KW"/>
</dbReference>
<accession>L8H548</accession>
<evidence type="ECO:0000313" key="8">
    <source>
        <dbReference type="EMBL" id="ELR19571.1"/>
    </source>
</evidence>
<keyword evidence="5 6" id="KW-0539">Nucleus</keyword>
<dbReference type="EMBL" id="KB007933">
    <property type="protein sequence ID" value="ELR19571.1"/>
    <property type="molecule type" value="Genomic_DNA"/>
</dbReference>
<evidence type="ECO:0000256" key="4">
    <source>
        <dbReference type="ARBA" id="ARBA00023163"/>
    </source>
</evidence>
<dbReference type="AlphaFoldDB" id="L8H548"/>
<reference evidence="8 9" key="1">
    <citation type="journal article" date="2013" name="Genome Biol.">
        <title>Genome of Acanthamoeba castellanii highlights extensive lateral gene transfer and early evolution of tyrosine kinase signaling.</title>
        <authorList>
            <person name="Clarke M."/>
            <person name="Lohan A.J."/>
            <person name="Liu B."/>
            <person name="Lagkouvardos I."/>
            <person name="Roy S."/>
            <person name="Zafar N."/>
            <person name="Bertelli C."/>
            <person name="Schilde C."/>
            <person name="Kianianmomeni A."/>
            <person name="Burglin T.R."/>
            <person name="Frech C."/>
            <person name="Turcotte B."/>
            <person name="Kopec K.O."/>
            <person name="Synnott J.M."/>
            <person name="Choo C."/>
            <person name="Paponov I."/>
            <person name="Finkler A."/>
            <person name="Soon Heng Tan C."/>
            <person name="Hutchins A.P."/>
            <person name="Weinmeier T."/>
            <person name="Rattei T."/>
            <person name="Chu J.S."/>
            <person name="Gimenez G."/>
            <person name="Irimia M."/>
            <person name="Rigden D.J."/>
            <person name="Fitzpatrick D.A."/>
            <person name="Lorenzo-Morales J."/>
            <person name="Bateman A."/>
            <person name="Chiu C.H."/>
            <person name="Tang P."/>
            <person name="Hegemann P."/>
            <person name="Fromm H."/>
            <person name="Raoult D."/>
            <person name="Greub G."/>
            <person name="Miranda-Saavedra D."/>
            <person name="Chen N."/>
            <person name="Nash P."/>
            <person name="Ginger M.L."/>
            <person name="Horn M."/>
            <person name="Schaap P."/>
            <person name="Caler L."/>
            <person name="Loftus B."/>
        </authorList>
    </citation>
    <scope>NUCLEOTIDE SEQUENCE [LARGE SCALE GENOMIC DNA]</scope>
    <source>
        <strain evidence="8 9">Neff</strain>
    </source>
</reference>
<proteinExistence type="inferred from homology"/>
<evidence type="ECO:0000313" key="9">
    <source>
        <dbReference type="Proteomes" id="UP000011083"/>
    </source>
</evidence>
<protein>
    <recommendedName>
        <fullName evidence="6">Nuclear transcription factor Y subunit</fullName>
    </recommendedName>
</protein>
<keyword evidence="4 6" id="KW-0804">Transcription</keyword>
<keyword evidence="3 6" id="KW-0238">DNA-binding</keyword>
<dbReference type="RefSeq" id="XP_004341657.1">
    <property type="nucleotide sequence ID" value="XM_004341609.1"/>
</dbReference>
<comment type="function">
    <text evidence="6">Component of the sequence-specific heterotrimeric transcription factor (NF-Y) which specifically recognizes a 5'-CCAAT-3' box motif found in the promoters of its target genes.</text>
</comment>
<dbReference type="SMART" id="SM00521">
    <property type="entry name" value="CBF"/>
    <property type="match status" value="1"/>
</dbReference>
<feature type="region of interest" description="Disordered" evidence="7">
    <location>
        <begin position="106"/>
        <end position="169"/>
    </location>
</feature>
<evidence type="ECO:0000256" key="1">
    <source>
        <dbReference type="ARBA" id="ARBA00004123"/>
    </source>
</evidence>
<evidence type="ECO:0000256" key="7">
    <source>
        <dbReference type="SAM" id="MobiDB-lite"/>
    </source>
</evidence>
<dbReference type="GO" id="GO:0005634">
    <property type="term" value="C:nucleus"/>
    <property type="evidence" value="ECO:0007669"/>
    <property type="project" value="UniProtKB-SubCell"/>
</dbReference>